<gene>
    <name evidence="1" type="ORF">EVAR_90731_1</name>
</gene>
<dbReference type="AlphaFoldDB" id="A0A4C2A192"/>
<keyword evidence="2" id="KW-1185">Reference proteome</keyword>
<comment type="caution">
    <text evidence="1">The sequence shown here is derived from an EMBL/GenBank/DDBJ whole genome shotgun (WGS) entry which is preliminary data.</text>
</comment>
<dbReference type="Proteomes" id="UP000299102">
    <property type="component" value="Unassembled WGS sequence"/>
</dbReference>
<organism evidence="1 2">
    <name type="scientific">Eumeta variegata</name>
    <name type="common">Bagworm moth</name>
    <name type="synonym">Eumeta japonica</name>
    <dbReference type="NCBI Taxonomy" id="151549"/>
    <lineage>
        <taxon>Eukaryota</taxon>
        <taxon>Metazoa</taxon>
        <taxon>Ecdysozoa</taxon>
        <taxon>Arthropoda</taxon>
        <taxon>Hexapoda</taxon>
        <taxon>Insecta</taxon>
        <taxon>Pterygota</taxon>
        <taxon>Neoptera</taxon>
        <taxon>Endopterygota</taxon>
        <taxon>Lepidoptera</taxon>
        <taxon>Glossata</taxon>
        <taxon>Ditrysia</taxon>
        <taxon>Tineoidea</taxon>
        <taxon>Psychidae</taxon>
        <taxon>Oiketicinae</taxon>
        <taxon>Eumeta</taxon>
    </lineage>
</organism>
<evidence type="ECO:0000313" key="2">
    <source>
        <dbReference type="Proteomes" id="UP000299102"/>
    </source>
</evidence>
<sequence>MKVFVYLDNLLTNDGKYYKDIERILNEDNKVNLALQAIMNGKRVSRWKATSAASRPPPRPARPGARELKAANTLAVFTRADGGHVLIPKNTVKGVKEMSLITTASALFDLKLPLWALLIVQLDKDGTRPMSYVNW</sequence>
<reference evidence="1 2" key="1">
    <citation type="journal article" date="2019" name="Commun. Biol.">
        <title>The bagworm genome reveals a unique fibroin gene that provides high tensile strength.</title>
        <authorList>
            <person name="Kono N."/>
            <person name="Nakamura H."/>
            <person name="Ohtoshi R."/>
            <person name="Tomita M."/>
            <person name="Numata K."/>
            <person name="Arakawa K."/>
        </authorList>
    </citation>
    <scope>NUCLEOTIDE SEQUENCE [LARGE SCALE GENOMIC DNA]</scope>
</reference>
<accession>A0A4C2A192</accession>
<name>A0A4C2A192_EUMVA</name>
<dbReference type="EMBL" id="BGZK01002446">
    <property type="protein sequence ID" value="GBP94020.1"/>
    <property type="molecule type" value="Genomic_DNA"/>
</dbReference>
<evidence type="ECO:0000313" key="1">
    <source>
        <dbReference type="EMBL" id="GBP94020.1"/>
    </source>
</evidence>
<protein>
    <submittedName>
        <fullName evidence="1">Uncharacterized protein</fullName>
    </submittedName>
</protein>
<proteinExistence type="predicted"/>